<dbReference type="Pfam" id="PF01841">
    <property type="entry name" value="Transglut_core"/>
    <property type="match status" value="1"/>
</dbReference>
<evidence type="ECO:0000256" key="1">
    <source>
        <dbReference type="SAM" id="MobiDB-lite"/>
    </source>
</evidence>
<keyword evidence="3" id="KW-0732">Signal</keyword>
<keyword evidence="5" id="KW-0378">Hydrolase</keyword>
<evidence type="ECO:0000259" key="4">
    <source>
        <dbReference type="SMART" id="SM00460"/>
    </source>
</evidence>
<feature type="compositionally biased region" description="Pro residues" evidence="1">
    <location>
        <begin position="563"/>
        <end position="572"/>
    </location>
</feature>
<feature type="transmembrane region" description="Helical" evidence="2">
    <location>
        <begin position="33"/>
        <end position="55"/>
    </location>
</feature>
<proteinExistence type="predicted"/>
<feature type="domain" description="Transglutaminase-like" evidence="4">
    <location>
        <begin position="494"/>
        <end position="565"/>
    </location>
</feature>
<evidence type="ECO:0000256" key="2">
    <source>
        <dbReference type="SAM" id="Phobius"/>
    </source>
</evidence>
<dbReference type="InterPro" id="IPR052901">
    <property type="entry name" value="Bact_TGase-like"/>
</dbReference>
<keyword evidence="2" id="KW-0812">Transmembrane</keyword>
<keyword evidence="2" id="KW-1133">Transmembrane helix</keyword>
<dbReference type="EMBL" id="BSEN01000015">
    <property type="protein sequence ID" value="GLJ77413.1"/>
    <property type="molecule type" value="Genomic_DNA"/>
</dbReference>
<dbReference type="PANTHER" id="PTHR42736:SF1">
    <property type="entry name" value="PROTEIN-GLUTAMINE GAMMA-GLUTAMYLTRANSFERASE"/>
    <property type="match status" value="1"/>
</dbReference>
<feature type="region of interest" description="Disordered" evidence="1">
    <location>
        <begin position="559"/>
        <end position="615"/>
    </location>
</feature>
<sequence>MNRMRVRPAVVTMLFSLAATALAAWSFWGVYQSAAFVVMLGGTLLLGGAIAVLGAVFRWPSIVIALLVVVVFLGAGVQLAVPGQASTGGLLPTWPGFVDLVQATWLSWKQLVTISLPVGSYQALLVPAFILTLLSIVVSASIGLRARHGELGAIPPMVLLLAGVLLGSATAPVPLWLSLTLLAVLLAWTMWLRWQRRSEAIRSLAEQSGMAVESPRERRFVGARTVAGAAVILVVAGVAGTAASVLLPAHNDRQVVRTAVEQPFDPRAYPSPLSGFRAYLEPAKAEEPMLTVRGIPADRRIRIATLDTYDGVTYSVGTDDVTSASGSFTRMPYRLDQPRAGGTAYRLDVTVRGYTGPWVPGSGQLEQVTFAGSDASDLTDSFFYNDVTGTAAVTRGLRAGDSYTLDTVVKPQFTGDQLAKTTPGSAEVPKPTVVPDELQQTLQKYTAGVTGTGARLAAALKGLAENGYISHGIAPDEPPSRSGHGADRITELLTDIPMLGDQEQYAVTAALMARQLGFPARVVIGFVAPEVTAAGQSATLTGSDVSAWIEVQTRQSGWVTVDPTPPVRPVPPKKPDQPTQISRPQTNVQPPVDDTPTQREEPPQAQVDTSDQQPPNPVLDTILGVLVIVGWVLLVLAVLAAPFLAVIGAKWRRRTLRRSAPTALERISGGWREFADAALDHGYDPPPAATRREMATTIGGSRAAALAGVADRAVFSPTAPSPAEADSVWRAVDDLRHALAKRETRWKRFVAAISLRSLGYRGWGTNRKKGRP</sequence>
<evidence type="ECO:0000313" key="6">
    <source>
        <dbReference type="Proteomes" id="UP001142372"/>
    </source>
</evidence>
<gene>
    <name evidence="5" type="ORF">GCM10017584_29870</name>
</gene>
<feature type="transmembrane region" description="Helical" evidence="2">
    <location>
        <begin position="622"/>
        <end position="649"/>
    </location>
</feature>
<name>A0A9W6M0I7_9MICO</name>
<dbReference type="SUPFAM" id="SSF54001">
    <property type="entry name" value="Cysteine proteinases"/>
    <property type="match status" value="1"/>
</dbReference>
<feature type="signal peptide" evidence="3">
    <location>
        <begin position="1"/>
        <end position="23"/>
    </location>
</feature>
<organism evidence="5 6">
    <name type="scientific">Leifsonia poae</name>
    <dbReference type="NCBI Taxonomy" id="110933"/>
    <lineage>
        <taxon>Bacteria</taxon>
        <taxon>Bacillati</taxon>
        <taxon>Actinomycetota</taxon>
        <taxon>Actinomycetes</taxon>
        <taxon>Micrococcales</taxon>
        <taxon>Microbacteriaceae</taxon>
        <taxon>Leifsonia</taxon>
    </lineage>
</organism>
<evidence type="ECO:0000256" key="3">
    <source>
        <dbReference type="SAM" id="SignalP"/>
    </source>
</evidence>
<dbReference type="Proteomes" id="UP001142372">
    <property type="component" value="Unassembled WGS sequence"/>
</dbReference>
<dbReference type="GO" id="GO:0008233">
    <property type="term" value="F:peptidase activity"/>
    <property type="evidence" value="ECO:0007669"/>
    <property type="project" value="UniProtKB-KW"/>
</dbReference>
<protein>
    <submittedName>
        <fullName evidence="5">Cysteine protease</fullName>
    </submittedName>
</protein>
<feature type="transmembrane region" description="Helical" evidence="2">
    <location>
        <begin position="175"/>
        <end position="194"/>
    </location>
</feature>
<keyword evidence="5" id="KW-0645">Protease</keyword>
<dbReference type="InterPro" id="IPR021878">
    <property type="entry name" value="TgpA_N"/>
</dbReference>
<reference evidence="5" key="2">
    <citation type="submission" date="2023-01" db="EMBL/GenBank/DDBJ databases">
        <authorList>
            <person name="Sun Q."/>
            <person name="Evtushenko L."/>
        </authorList>
    </citation>
    <scope>NUCLEOTIDE SEQUENCE</scope>
    <source>
        <strain evidence="5">VKM Ac-1401</strain>
    </source>
</reference>
<dbReference type="InterPro" id="IPR002931">
    <property type="entry name" value="Transglutaminase-like"/>
</dbReference>
<dbReference type="AlphaFoldDB" id="A0A9W6M0I7"/>
<keyword evidence="2" id="KW-0472">Membrane</keyword>
<dbReference type="PANTHER" id="PTHR42736">
    <property type="entry name" value="PROTEIN-GLUTAMINE GAMMA-GLUTAMYLTRANSFERASE"/>
    <property type="match status" value="1"/>
</dbReference>
<accession>A0A9W6M0I7</accession>
<dbReference type="Gene3D" id="3.10.620.30">
    <property type="match status" value="1"/>
</dbReference>
<evidence type="ECO:0000313" key="5">
    <source>
        <dbReference type="EMBL" id="GLJ77413.1"/>
    </source>
</evidence>
<reference evidence="5" key="1">
    <citation type="journal article" date="2014" name="Int. J. Syst. Evol. Microbiol.">
        <title>Complete genome sequence of Corynebacterium casei LMG S-19264T (=DSM 44701T), isolated from a smear-ripened cheese.</title>
        <authorList>
            <consortium name="US DOE Joint Genome Institute (JGI-PGF)"/>
            <person name="Walter F."/>
            <person name="Albersmeier A."/>
            <person name="Kalinowski J."/>
            <person name="Ruckert C."/>
        </authorList>
    </citation>
    <scope>NUCLEOTIDE SEQUENCE</scope>
    <source>
        <strain evidence="5">VKM Ac-1401</strain>
    </source>
</reference>
<keyword evidence="6" id="KW-1185">Reference proteome</keyword>
<feature type="chain" id="PRO_5040740313" evidence="3">
    <location>
        <begin position="24"/>
        <end position="772"/>
    </location>
</feature>
<dbReference type="InterPro" id="IPR038765">
    <property type="entry name" value="Papain-like_cys_pep_sf"/>
</dbReference>
<feature type="transmembrane region" description="Helical" evidence="2">
    <location>
        <begin position="62"/>
        <end position="81"/>
    </location>
</feature>
<dbReference type="SMART" id="SM00460">
    <property type="entry name" value="TGc"/>
    <property type="match status" value="1"/>
</dbReference>
<dbReference type="Pfam" id="PF11992">
    <property type="entry name" value="TgpA_N"/>
    <property type="match status" value="1"/>
</dbReference>
<feature type="transmembrane region" description="Helical" evidence="2">
    <location>
        <begin position="151"/>
        <end position="169"/>
    </location>
</feature>
<comment type="caution">
    <text evidence="5">The sequence shown here is derived from an EMBL/GenBank/DDBJ whole genome shotgun (WGS) entry which is preliminary data.</text>
</comment>
<feature type="transmembrane region" description="Helical" evidence="2">
    <location>
        <begin position="226"/>
        <end position="247"/>
    </location>
</feature>
<feature type="transmembrane region" description="Helical" evidence="2">
    <location>
        <begin position="121"/>
        <end position="144"/>
    </location>
</feature>
<dbReference type="GO" id="GO:0006508">
    <property type="term" value="P:proteolysis"/>
    <property type="evidence" value="ECO:0007669"/>
    <property type="project" value="UniProtKB-KW"/>
</dbReference>